<name>A0ABS8Z3U3_9PSEU</name>
<dbReference type="Gene3D" id="3.40.50.300">
    <property type="entry name" value="P-loop containing nucleotide triphosphate hydrolases"/>
    <property type="match status" value="1"/>
</dbReference>
<evidence type="ECO:0000313" key="2">
    <source>
        <dbReference type="Proteomes" id="UP001521150"/>
    </source>
</evidence>
<reference evidence="1 2" key="1">
    <citation type="submission" date="2021-12" db="EMBL/GenBank/DDBJ databases">
        <title>Genome sequence of Kibdelosporangium philippinense ATCC 49844.</title>
        <authorList>
            <person name="Fedorov E.A."/>
            <person name="Omeragic M."/>
            <person name="Shalygina K.F."/>
            <person name="Maclea K.S."/>
        </authorList>
    </citation>
    <scope>NUCLEOTIDE SEQUENCE [LARGE SCALE GENOMIC DNA]</scope>
    <source>
        <strain evidence="1 2">ATCC 49844</strain>
    </source>
</reference>
<proteinExistence type="predicted"/>
<keyword evidence="2" id="KW-1185">Reference proteome</keyword>
<dbReference type="InterPro" id="IPR027417">
    <property type="entry name" value="P-loop_NTPase"/>
</dbReference>
<sequence length="58" mass="6384">MAMVAIRNRVIDLASDQQIDEPPVQAPPDAILIVDGSFLQRGELAGLWDDVVFVDTDF</sequence>
<dbReference type="EMBL" id="JAJVCN010000001">
    <property type="protein sequence ID" value="MCE7002510.1"/>
    <property type="molecule type" value="Genomic_DNA"/>
</dbReference>
<dbReference type="RefSeq" id="WP_233723690.1">
    <property type="nucleotide sequence ID" value="NZ_JAJVCN010000001.1"/>
</dbReference>
<dbReference type="Proteomes" id="UP001521150">
    <property type="component" value="Unassembled WGS sequence"/>
</dbReference>
<accession>A0ABS8Z3U3</accession>
<evidence type="ECO:0000313" key="1">
    <source>
        <dbReference type="EMBL" id="MCE7002510.1"/>
    </source>
</evidence>
<comment type="caution">
    <text evidence="1">The sequence shown here is derived from an EMBL/GenBank/DDBJ whole genome shotgun (WGS) entry which is preliminary data.</text>
</comment>
<gene>
    <name evidence="1" type="ORF">LWC34_06650</name>
</gene>
<organism evidence="1 2">
    <name type="scientific">Kibdelosporangium philippinense</name>
    <dbReference type="NCBI Taxonomy" id="211113"/>
    <lineage>
        <taxon>Bacteria</taxon>
        <taxon>Bacillati</taxon>
        <taxon>Actinomycetota</taxon>
        <taxon>Actinomycetes</taxon>
        <taxon>Pseudonocardiales</taxon>
        <taxon>Pseudonocardiaceae</taxon>
        <taxon>Kibdelosporangium</taxon>
    </lineage>
</organism>
<protein>
    <submittedName>
        <fullName evidence="1">Uncharacterized protein</fullName>
    </submittedName>
</protein>